<dbReference type="EMBL" id="AYKW01000034">
    <property type="protein sequence ID" value="PIL27356.1"/>
    <property type="molecule type" value="Genomic_DNA"/>
</dbReference>
<feature type="signal peptide" evidence="12">
    <location>
        <begin position="1"/>
        <end position="19"/>
    </location>
</feature>
<evidence type="ECO:0000256" key="12">
    <source>
        <dbReference type="SAM" id="SignalP"/>
    </source>
</evidence>
<dbReference type="InterPro" id="IPR012334">
    <property type="entry name" value="Pectin_lyas_fold"/>
</dbReference>
<dbReference type="PROSITE" id="PS00502">
    <property type="entry name" value="POLYGALACTURONASE"/>
    <property type="match status" value="1"/>
</dbReference>
<dbReference type="InterPro" id="IPR011050">
    <property type="entry name" value="Pectin_lyase_fold/virulence"/>
</dbReference>
<comment type="similarity">
    <text evidence="1 11">Belongs to the glycosyl hydrolase 28 family.</text>
</comment>
<proteinExistence type="inferred from homology"/>
<comment type="caution">
    <text evidence="13">The sequence shown here is derived from an EMBL/GenBank/DDBJ whole genome shotgun (WGS) entry which is preliminary data.</text>
</comment>
<dbReference type="AlphaFoldDB" id="A0A2G8S0Q7"/>
<keyword evidence="4" id="KW-0677">Repeat</keyword>
<evidence type="ECO:0000256" key="11">
    <source>
        <dbReference type="RuleBase" id="RU361169"/>
    </source>
</evidence>
<dbReference type="Pfam" id="PF00295">
    <property type="entry name" value="Glyco_hydro_28"/>
    <property type="match status" value="1"/>
</dbReference>
<feature type="active site" evidence="10">
    <location>
        <position position="226"/>
    </location>
</feature>
<keyword evidence="8" id="KW-0961">Cell wall biogenesis/degradation</keyword>
<keyword evidence="7 11" id="KW-0326">Glycosidase</keyword>
<protein>
    <recommendedName>
        <fullName evidence="2">endo-polygalacturonase</fullName>
        <ecNumber evidence="2">3.2.1.15</ecNumber>
    </recommendedName>
</protein>
<dbReference type="InterPro" id="IPR050434">
    <property type="entry name" value="Glycosyl_hydrlase_28"/>
</dbReference>
<reference evidence="13 14" key="1">
    <citation type="journal article" date="2015" name="Sci. Rep.">
        <title>Chromosome-level genome map provides insights into diverse defense mechanisms in the medicinal fungus Ganoderma sinense.</title>
        <authorList>
            <person name="Zhu Y."/>
            <person name="Xu J."/>
            <person name="Sun C."/>
            <person name="Zhou S."/>
            <person name="Xu H."/>
            <person name="Nelson D.R."/>
            <person name="Qian J."/>
            <person name="Song J."/>
            <person name="Luo H."/>
            <person name="Xiang L."/>
            <person name="Li Y."/>
            <person name="Xu Z."/>
            <person name="Ji A."/>
            <person name="Wang L."/>
            <person name="Lu S."/>
            <person name="Hayward A."/>
            <person name="Sun W."/>
            <person name="Li X."/>
            <person name="Schwartz D.C."/>
            <person name="Wang Y."/>
            <person name="Chen S."/>
        </authorList>
    </citation>
    <scope>NUCLEOTIDE SEQUENCE [LARGE SCALE GENOMIC DNA]</scope>
    <source>
        <strain evidence="13 14">ZZ0214-1</strain>
    </source>
</reference>
<evidence type="ECO:0000313" key="13">
    <source>
        <dbReference type="EMBL" id="PIL27356.1"/>
    </source>
</evidence>
<keyword evidence="6" id="KW-1015">Disulfide bond</keyword>
<accession>A0A2G8S0Q7</accession>
<evidence type="ECO:0000256" key="10">
    <source>
        <dbReference type="PROSITE-ProRule" id="PRU10052"/>
    </source>
</evidence>
<evidence type="ECO:0000256" key="9">
    <source>
        <dbReference type="ARBA" id="ARBA00034074"/>
    </source>
</evidence>
<keyword evidence="5 11" id="KW-0378">Hydrolase</keyword>
<dbReference type="EC" id="3.2.1.15" evidence="2"/>
<gene>
    <name evidence="13" type="ORF">GSI_10503</name>
</gene>
<dbReference type="STRING" id="1077348.A0A2G8S0Q7"/>
<keyword evidence="3 12" id="KW-0732">Signal</keyword>
<dbReference type="PANTHER" id="PTHR31884">
    <property type="entry name" value="POLYGALACTURONASE"/>
    <property type="match status" value="1"/>
</dbReference>
<evidence type="ECO:0000256" key="1">
    <source>
        <dbReference type="ARBA" id="ARBA00008834"/>
    </source>
</evidence>
<dbReference type="GO" id="GO:0004650">
    <property type="term" value="F:polygalacturonase activity"/>
    <property type="evidence" value="ECO:0007669"/>
    <property type="project" value="UniProtKB-EC"/>
</dbReference>
<dbReference type="OrthoDB" id="1546079at2759"/>
<evidence type="ECO:0000256" key="6">
    <source>
        <dbReference type="ARBA" id="ARBA00023157"/>
    </source>
</evidence>
<dbReference type="InterPro" id="IPR006626">
    <property type="entry name" value="PbH1"/>
</dbReference>
<dbReference type="GO" id="GO:0005576">
    <property type="term" value="C:extracellular region"/>
    <property type="evidence" value="ECO:0007669"/>
    <property type="project" value="TreeGrafter"/>
</dbReference>
<evidence type="ECO:0000256" key="3">
    <source>
        <dbReference type="ARBA" id="ARBA00022729"/>
    </source>
</evidence>
<dbReference type="SUPFAM" id="SSF51126">
    <property type="entry name" value="Pectin lyase-like"/>
    <property type="match status" value="1"/>
</dbReference>
<comment type="catalytic activity">
    <reaction evidence="9">
        <text>(1,4-alpha-D-galacturonosyl)n+m + H2O = (1,4-alpha-D-galacturonosyl)n + (1,4-alpha-D-galacturonosyl)m.</text>
        <dbReference type="EC" id="3.2.1.15"/>
    </reaction>
</comment>
<sequence>MSAFLRLAALLAFVPFIVAAPAATDCTGTISSLDDVDDAVECTTVNINSFTVPAGETFELDLATGTTVNLLGDITFGVKNWDGPLFQVSGKSITFNGNGHTFNGNGPSYWDGQGTNGGVTKPHPMMKIKISGTYSNVKVLNSPAHTYSVSNPAALVMSQLTIDNSAGDAANSNSDGDPAGHNTDGFDCSTTDLTIQDSTIHNQDDCIAINKGSNIVFQRNSCTGGHGISIGSISSDVTVSGITIKDNTITNNDQALRIKTKASATGATVSNITYSGNTGMGMRKFGVLIDQSYPDTLGTPGTGVSLSGVNFVGTTNSISVASGAKRVAVNCGDCSGTWDWSALKVSGGSAGTINYSGIEDFSQ</sequence>
<dbReference type="Gene3D" id="2.160.20.10">
    <property type="entry name" value="Single-stranded right-handed beta-helix, Pectin lyase-like"/>
    <property type="match status" value="1"/>
</dbReference>
<dbReference type="GO" id="GO:0045490">
    <property type="term" value="P:pectin catabolic process"/>
    <property type="evidence" value="ECO:0007669"/>
    <property type="project" value="TreeGrafter"/>
</dbReference>
<dbReference type="InterPro" id="IPR000743">
    <property type="entry name" value="Glyco_hydro_28"/>
</dbReference>
<evidence type="ECO:0000256" key="5">
    <source>
        <dbReference type="ARBA" id="ARBA00022801"/>
    </source>
</evidence>
<keyword evidence="14" id="KW-1185">Reference proteome</keyword>
<feature type="chain" id="PRO_5013930154" description="endo-polygalacturonase" evidence="12">
    <location>
        <begin position="20"/>
        <end position="363"/>
    </location>
</feature>
<name>A0A2G8S0Q7_9APHY</name>
<organism evidence="13 14">
    <name type="scientific">Ganoderma sinense ZZ0214-1</name>
    <dbReference type="NCBI Taxonomy" id="1077348"/>
    <lineage>
        <taxon>Eukaryota</taxon>
        <taxon>Fungi</taxon>
        <taxon>Dikarya</taxon>
        <taxon>Basidiomycota</taxon>
        <taxon>Agaricomycotina</taxon>
        <taxon>Agaricomycetes</taxon>
        <taxon>Polyporales</taxon>
        <taxon>Polyporaceae</taxon>
        <taxon>Ganoderma</taxon>
    </lineage>
</organism>
<evidence type="ECO:0000256" key="7">
    <source>
        <dbReference type="ARBA" id="ARBA00023295"/>
    </source>
</evidence>
<dbReference type="PANTHER" id="PTHR31884:SF1">
    <property type="entry name" value="POLYGALACTURONASE"/>
    <property type="match status" value="1"/>
</dbReference>
<evidence type="ECO:0000256" key="4">
    <source>
        <dbReference type="ARBA" id="ARBA00022737"/>
    </source>
</evidence>
<dbReference type="Proteomes" id="UP000230002">
    <property type="component" value="Unassembled WGS sequence"/>
</dbReference>
<evidence type="ECO:0000256" key="2">
    <source>
        <dbReference type="ARBA" id="ARBA00012736"/>
    </source>
</evidence>
<evidence type="ECO:0000256" key="8">
    <source>
        <dbReference type="ARBA" id="ARBA00023316"/>
    </source>
</evidence>
<evidence type="ECO:0000313" key="14">
    <source>
        <dbReference type="Proteomes" id="UP000230002"/>
    </source>
</evidence>
<dbReference type="SMART" id="SM00710">
    <property type="entry name" value="PbH1"/>
    <property type="match status" value="5"/>
</dbReference>
<dbReference type="GO" id="GO:0071555">
    <property type="term" value="P:cell wall organization"/>
    <property type="evidence" value="ECO:0007669"/>
    <property type="project" value="UniProtKB-KW"/>
</dbReference>